<feature type="domain" description="BHLH" evidence="12">
    <location>
        <begin position="891"/>
        <end position="950"/>
    </location>
</feature>
<evidence type="ECO:0000259" key="14">
    <source>
        <dbReference type="PROSITE" id="PS51233"/>
    </source>
</evidence>
<dbReference type="SMART" id="SM00216">
    <property type="entry name" value="VWD"/>
    <property type="match status" value="1"/>
</dbReference>
<feature type="domain" description="AMOP" evidence="11">
    <location>
        <begin position="44"/>
        <end position="202"/>
    </location>
</feature>
<dbReference type="Pfam" id="PF23263">
    <property type="entry name" value="C8-3_MUC4"/>
    <property type="match status" value="1"/>
</dbReference>
<dbReference type="Gene3D" id="2.10.70.10">
    <property type="entry name" value="Complement Module, domain 1"/>
    <property type="match status" value="1"/>
</dbReference>
<keyword evidence="6" id="KW-0472">Membrane</keyword>
<dbReference type="InterPro" id="IPR051495">
    <property type="entry name" value="Epithelial_Barrier/Signaling"/>
</dbReference>
<dbReference type="GO" id="GO:0046983">
    <property type="term" value="F:protein dimerization activity"/>
    <property type="evidence" value="ECO:0007669"/>
    <property type="project" value="InterPro"/>
</dbReference>
<evidence type="ECO:0000259" key="12">
    <source>
        <dbReference type="PROSITE" id="PS50888"/>
    </source>
</evidence>
<dbReference type="CDD" id="cd00033">
    <property type="entry name" value="CCP"/>
    <property type="match status" value="1"/>
</dbReference>
<dbReference type="SMART" id="SM00032">
    <property type="entry name" value="CCP"/>
    <property type="match status" value="1"/>
</dbReference>
<keyword evidence="3" id="KW-0812">Transmembrane</keyword>
<feature type="domain" description="Sushi" evidence="13">
    <location>
        <begin position="515"/>
        <end position="573"/>
    </location>
</feature>
<dbReference type="PROSITE" id="PS50888">
    <property type="entry name" value="BHLH"/>
    <property type="match status" value="1"/>
</dbReference>
<organism evidence="15 16">
    <name type="scientific">Anisodus tanguticus</name>
    <dbReference type="NCBI Taxonomy" id="243964"/>
    <lineage>
        <taxon>Eukaryota</taxon>
        <taxon>Viridiplantae</taxon>
        <taxon>Streptophyta</taxon>
        <taxon>Embryophyta</taxon>
        <taxon>Tracheophyta</taxon>
        <taxon>Spermatophyta</taxon>
        <taxon>Magnoliopsida</taxon>
        <taxon>eudicotyledons</taxon>
        <taxon>Gunneridae</taxon>
        <taxon>Pentapetalae</taxon>
        <taxon>asterids</taxon>
        <taxon>lamiids</taxon>
        <taxon>Solanales</taxon>
        <taxon>Solanaceae</taxon>
        <taxon>Solanoideae</taxon>
        <taxon>Hyoscyameae</taxon>
        <taxon>Anisodus</taxon>
    </lineage>
</organism>
<feature type="compositionally biased region" description="Polar residues" evidence="10">
    <location>
        <begin position="858"/>
        <end position="871"/>
    </location>
</feature>
<dbReference type="InterPro" id="IPR036638">
    <property type="entry name" value="HLH_DNA-bd_sf"/>
</dbReference>
<dbReference type="GO" id="GO:0005634">
    <property type="term" value="C:nucleus"/>
    <property type="evidence" value="ECO:0007669"/>
    <property type="project" value="UniProtKB-SubCell"/>
</dbReference>
<dbReference type="Gene3D" id="4.10.280.10">
    <property type="entry name" value="Helix-loop-helix DNA-binding domain"/>
    <property type="match status" value="1"/>
</dbReference>
<dbReference type="SMART" id="SM00723">
    <property type="entry name" value="AMOP"/>
    <property type="match status" value="1"/>
</dbReference>
<dbReference type="EMBL" id="JAVYJV010000092">
    <property type="protein sequence ID" value="KAK4336770.1"/>
    <property type="molecule type" value="Genomic_DNA"/>
</dbReference>
<dbReference type="GO" id="GO:0016020">
    <property type="term" value="C:membrane"/>
    <property type="evidence" value="ECO:0007669"/>
    <property type="project" value="UniProtKB-SubCell"/>
</dbReference>
<protein>
    <submittedName>
        <fullName evidence="15">Uncharacterized protein</fullName>
    </submittedName>
</protein>
<dbReference type="PROSITE" id="PS50856">
    <property type="entry name" value="AMOP"/>
    <property type="match status" value="1"/>
</dbReference>
<keyword evidence="9" id="KW-0539">Nucleus</keyword>
<dbReference type="InterPro" id="IPR035976">
    <property type="entry name" value="Sushi/SCR/CCP_sf"/>
</dbReference>
<evidence type="ECO:0000256" key="4">
    <source>
        <dbReference type="ARBA" id="ARBA00022989"/>
    </source>
</evidence>
<comment type="caution">
    <text evidence="15">The sequence shown here is derived from an EMBL/GenBank/DDBJ whole genome shotgun (WGS) entry which is preliminary data.</text>
</comment>
<feature type="compositionally biased region" description="Polar residues" evidence="10">
    <location>
        <begin position="25"/>
        <end position="41"/>
    </location>
</feature>
<proteinExistence type="predicted"/>
<evidence type="ECO:0000256" key="1">
    <source>
        <dbReference type="ARBA" id="ARBA00004123"/>
    </source>
</evidence>
<name>A0AAE1QND3_9SOLA</name>
<dbReference type="PROSITE" id="PS51233">
    <property type="entry name" value="VWFD"/>
    <property type="match status" value="1"/>
</dbReference>
<evidence type="ECO:0000256" key="3">
    <source>
        <dbReference type="ARBA" id="ARBA00022692"/>
    </source>
</evidence>
<dbReference type="Pfam" id="PF00094">
    <property type="entry name" value="VWD"/>
    <property type="match status" value="1"/>
</dbReference>
<feature type="region of interest" description="Disordered" evidence="10">
    <location>
        <begin position="848"/>
        <end position="882"/>
    </location>
</feature>
<dbReference type="InterPro" id="IPR005533">
    <property type="entry name" value="AMOP_dom"/>
</dbReference>
<dbReference type="PROSITE" id="PS50923">
    <property type="entry name" value="SUSHI"/>
    <property type="match status" value="1"/>
</dbReference>
<evidence type="ECO:0000256" key="9">
    <source>
        <dbReference type="ARBA" id="ARBA00023242"/>
    </source>
</evidence>
<keyword evidence="7" id="KW-1015">Disulfide bond</keyword>
<accession>A0AAE1QND3</accession>
<comment type="subcellular location">
    <subcellularLocation>
        <location evidence="2">Membrane</location>
    </subcellularLocation>
    <subcellularLocation>
        <location evidence="1">Nucleus</location>
    </subcellularLocation>
</comment>
<reference evidence="15" key="1">
    <citation type="submission" date="2023-12" db="EMBL/GenBank/DDBJ databases">
        <title>Genome assembly of Anisodus tanguticus.</title>
        <authorList>
            <person name="Wang Y.-J."/>
        </authorList>
    </citation>
    <scope>NUCLEOTIDE SEQUENCE</scope>
    <source>
        <strain evidence="15">KB-2021</strain>
        <tissue evidence="15">Leaf</tissue>
    </source>
</reference>
<dbReference type="InterPro" id="IPR056619">
    <property type="entry name" value="C8-3_MUC4"/>
</dbReference>
<keyword evidence="4" id="KW-1133">Transmembrane helix</keyword>
<sequence length="1066" mass="122442">MEKRLKRNFLEARQYGESGGDCDGRSSNNARPNFGSSYGSSFAGNRYEPELTDELINARQRLIEEKGDRFATTLFQCPCTKEQALLDRGRFSPDLECNIIDRKCDTFHRGAQHCVRSARPSIGGSGQTCCYDDQIELLQTADTMYGGRPSRAFIYGKHPFKMRMMIPSLSHWVHDVMPFFFCCKWQEKEDNSDTCQMYNYWRTSQDCSSYQQPSVASIFGDPHILTFDNSSYTFNGKGEYVLVHADNPMHKLDIQARFEQVPRKLRIDSVINATQLTAIAARDNQSATVEFRIRPNAARWRYQMYTLIDNEYVFFWDDSMRVQNFRGVSLYQPAGIQNMSHIIAMFDSGAGIEVMTTEGHMTTRVYLPRTYMNITRGLLGFYNGDKKDDFKAPTGNGYNSFTYDQNNLRDLHEFGMKWRVKEGADLPGVGSSLFFHNSFTFAHFDDPKFEPELEFPPKLPEHKRHLESEMNNICSDSIECRYDYILTQDPNFAKISKQHQTWALEINQKVNTSITRCPALPKPKNGRKSENRYWPGTIVRFSCDEGYRLTGYEIRQCREDGLWTWGEPAECISEYIDNIIDEKPWMKNIVPPNRTTATDVIDRSVNELVEKLDEVENVKDEVENPDFVEKLVIIDINPVKNYNDNNPAPISLFTTLLKTILEQINSSETKLTHEEALKKFEVLFQEKTALEKKGKIDIFVSNAAVNPFMGATLEKCIVIRNHSQDKKTTINYLYAQYSSVVLTPSTSMSSPSPPVMNNFSPTYVEETEFNLHQNDSSIKINHNLEQFTNSINSNIVPNLKTSLTYNQLSQNQQMHQQQHKCNKRSADDQLFNNKRSRSRVVEPNRNQFNGKIQDENNSKQLNNEQGQITKPTRTRRTRAKSPSLVQKLKKNRRLKANDRERNRMHNLNSALEKLRQILPVSSSDDKISNGINKLTKIETLRFAGNYIQTLYELLQKDVSQLDPKKTPEESLNDCALAAAASVNSSALQQNQISLNSSFNSNQSDSKYFNAFNNIFNMNNIMSPNTVTSTTSSLSNNEDEEDLLMMIGDCMPSNEDDIFEQHLFTVE</sequence>
<dbReference type="InterPro" id="IPR000436">
    <property type="entry name" value="Sushi_SCR_CCP_dom"/>
</dbReference>
<evidence type="ECO:0000256" key="8">
    <source>
        <dbReference type="ARBA" id="ARBA00023163"/>
    </source>
</evidence>
<evidence type="ECO:0000256" key="10">
    <source>
        <dbReference type="SAM" id="MobiDB-lite"/>
    </source>
</evidence>
<dbReference type="InterPro" id="IPR001846">
    <property type="entry name" value="VWF_type-D"/>
</dbReference>
<dbReference type="Pfam" id="PF00084">
    <property type="entry name" value="Sushi"/>
    <property type="match status" value="1"/>
</dbReference>
<evidence type="ECO:0000313" key="15">
    <source>
        <dbReference type="EMBL" id="KAK4336770.1"/>
    </source>
</evidence>
<keyword evidence="16" id="KW-1185">Reference proteome</keyword>
<dbReference type="InterPro" id="IPR011598">
    <property type="entry name" value="bHLH_dom"/>
</dbReference>
<dbReference type="PANTHER" id="PTHR13802">
    <property type="entry name" value="MUCIN 4-RELATED"/>
    <property type="match status" value="1"/>
</dbReference>
<feature type="region of interest" description="Disordered" evidence="10">
    <location>
        <begin position="17"/>
        <end position="41"/>
    </location>
</feature>
<keyword evidence="8" id="KW-0804">Transcription</keyword>
<feature type="region of interest" description="Disordered" evidence="10">
    <location>
        <begin position="810"/>
        <end position="831"/>
    </location>
</feature>
<evidence type="ECO:0000256" key="2">
    <source>
        <dbReference type="ARBA" id="ARBA00004370"/>
    </source>
</evidence>
<dbReference type="SUPFAM" id="SSF47459">
    <property type="entry name" value="HLH, helix-loop-helix DNA-binding domain"/>
    <property type="match status" value="1"/>
</dbReference>
<feature type="domain" description="VWFD" evidence="14">
    <location>
        <begin position="214"/>
        <end position="427"/>
    </location>
</feature>
<dbReference type="SMART" id="SM00353">
    <property type="entry name" value="HLH"/>
    <property type="match status" value="1"/>
</dbReference>
<evidence type="ECO:0000313" key="16">
    <source>
        <dbReference type="Proteomes" id="UP001291623"/>
    </source>
</evidence>
<evidence type="ECO:0000256" key="6">
    <source>
        <dbReference type="ARBA" id="ARBA00023136"/>
    </source>
</evidence>
<evidence type="ECO:0000259" key="13">
    <source>
        <dbReference type="PROSITE" id="PS50923"/>
    </source>
</evidence>
<keyword evidence="5" id="KW-0805">Transcription regulation</keyword>
<evidence type="ECO:0000259" key="11">
    <source>
        <dbReference type="PROSITE" id="PS50856"/>
    </source>
</evidence>
<evidence type="ECO:0000256" key="5">
    <source>
        <dbReference type="ARBA" id="ARBA00023015"/>
    </source>
</evidence>
<dbReference type="AlphaFoldDB" id="A0AAE1QND3"/>
<dbReference type="PANTHER" id="PTHR13802:SF52">
    <property type="entry name" value="MUCIN-4"/>
    <property type="match status" value="1"/>
</dbReference>
<dbReference type="Pfam" id="PF03782">
    <property type="entry name" value="AMOP"/>
    <property type="match status" value="1"/>
</dbReference>
<dbReference type="SUPFAM" id="SSF57535">
    <property type="entry name" value="Complement control module/SCR domain"/>
    <property type="match status" value="1"/>
</dbReference>
<evidence type="ECO:0000256" key="7">
    <source>
        <dbReference type="ARBA" id="ARBA00023157"/>
    </source>
</evidence>
<dbReference type="Pfam" id="PF00010">
    <property type="entry name" value="HLH"/>
    <property type="match status" value="1"/>
</dbReference>
<dbReference type="Proteomes" id="UP001291623">
    <property type="component" value="Unassembled WGS sequence"/>
</dbReference>
<gene>
    <name evidence="15" type="ORF">RND71_043857</name>
</gene>